<dbReference type="Pfam" id="PF08284">
    <property type="entry name" value="RVP_2"/>
    <property type="match status" value="1"/>
</dbReference>
<gene>
    <name evidence="2" type="ORF">LTRI10_LOCUS23356</name>
</gene>
<dbReference type="Proteomes" id="UP001497516">
    <property type="component" value="Chromosome 4"/>
</dbReference>
<protein>
    <submittedName>
        <fullName evidence="2">Uncharacterized protein</fullName>
    </submittedName>
</protein>
<dbReference type="Gene3D" id="2.40.70.10">
    <property type="entry name" value="Acid Proteases"/>
    <property type="match status" value="1"/>
</dbReference>
<evidence type="ECO:0000313" key="3">
    <source>
        <dbReference type="Proteomes" id="UP001497516"/>
    </source>
</evidence>
<dbReference type="AlphaFoldDB" id="A0AAV2E814"/>
<dbReference type="CDD" id="cd00303">
    <property type="entry name" value="retropepsin_like"/>
    <property type="match status" value="1"/>
</dbReference>
<accession>A0AAV2E814</accession>
<reference evidence="2 3" key="1">
    <citation type="submission" date="2024-04" db="EMBL/GenBank/DDBJ databases">
        <authorList>
            <person name="Fracassetti M."/>
        </authorList>
    </citation>
    <scope>NUCLEOTIDE SEQUENCE [LARGE SCALE GENOMIC DNA]</scope>
</reference>
<sequence length="185" mass="20518">MRSGNDRSQTKSPPWQRDPGSFNKTFEAEISLHALAGVTVMPTMRFAARLLAVDVMVMVFNGSSHNFIDKDLTLALGLKEQEIKPFTASVANGAPQGCSRMFQSVPITLQGHTLAVTLLGLPLKGLDVVLGVQWLWTVGLVTCDWRRMTLNNHDMGGERVFQGLHRQATIGERQEEEPPTEIKEF</sequence>
<dbReference type="EMBL" id="OZ034817">
    <property type="protein sequence ID" value="CAL1382009.1"/>
    <property type="molecule type" value="Genomic_DNA"/>
</dbReference>
<feature type="region of interest" description="Disordered" evidence="1">
    <location>
        <begin position="1"/>
        <end position="20"/>
    </location>
</feature>
<evidence type="ECO:0000313" key="2">
    <source>
        <dbReference type="EMBL" id="CAL1382009.1"/>
    </source>
</evidence>
<evidence type="ECO:0000256" key="1">
    <source>
        <dbReference type="SAM" id="MobiDB-lite"/>
    </source>
</evidence>
<name>A0AAV2E814_9ROSI</name>
<proteinExistence type="predicted"/>
<dbReference type="InterPro" id="IPR021109">
    <property type="entry name" value="Peptidase_aspartic_dom_sf"/>
</dbReference>
<keyword evidence="3" id="KW-1185">Reference proteome</keyword>
<organism evidence="2 3">
    <name type="scientific">Linum trigynum</name>
    <dbReference type="NCBI Taxonomy" id="586398"/>
    <lineage>
        <taxon>Eukaryota</taxon>
        <taxon>Viridiplantae</taxon>
        <taxon>Streptophyta</taxon>
        <taxon>Embryophyta</taxon>
        <taxon>Tracheophyta</taxon>
        <taxon>Spermatophyta</taxon>
        <taxon>Magnoliopsida</taxon>
        <taxon>eudicotyledons</taxon>
        <taxon>Gunneridae</taxon>
        <taxon>Pentapetalae</taxon>
        <taxon>rosids</taxon>
        <taxon>fabids</taxon>
        <taxon>Malpighiales</taxon>
        <taxon>Linaceae</taxon>
        <taxon>Linum</taxon>
    </lineage>
</organism>